<dbReference type="Gene3D" id="3.60.110.10">
    <property type="entry name" value="Carbon-nitrogen hydrolase"/>
    <property type="match status" value="1"/>
</dbReference>
<keyword evidence="3" id="KW-1185">Reference proteome</keyword>
<dbReference type="OrthoDB" id="39312at2157"/>
<dbReference type="RefSeq" id="WP_086637710.1">
    <property type="nucleotide sequence ID" value="NZ_MRZU01000004.1"/>
</dbReference>
<dbReference type="PANTHER" id="PTHR23088">
    <property type="entry name" value="NITRILASE-RELATED"/>
    <property type="match status" value="1"/>
</dbReference>
<dbReference type="PROSITE" id="PS50263">
    <property type="entry name" value="CN_HYDROLASE"/>
    <property type="match status" value="1"/>
</dbReference>
<name>A0A1Y3GAZ1_9EURY</name>
<accession>A0A1Y3GAZ1</accession>
<dbReference type="Pfam" id="PF00795">
    <property type="entry name" value="CN_hydrolase"/>
    <property type="match status" value="1"/>
</dbReference>
<evidence type="ECO:0000259" key="1">
    <source>
        <dbReference type="PROSITE" id="PS50263"/>
    </source>
</evidence>
<dbReference type="GO" id="GO:0016787">
    <property type="term" value="F:hydrolase activity"/>
    <property type="evidence" value="ECO:0007669"/>
    <property type="project" value="UniProtKB-KW"/>
</dbReference>
<dbReference type="CDD" id="cd07197">
    <property type="entry name" value="nitrilase"/>
    <property type="match status" value="1"/>
</dbReference>
<reference evidence="2 3" key="1">
    <citation type="submission" date="2016-12" db="EMBL/GenBank/DDBJ databases">
        <title>Discovery of methanogenic haloarchaea.</title>
        <authorList>
            <person name="Sorokin D.Y."/>
            <person name="Makarova K.S."/>
            <person name="Abbas B."/>
            <person name="Ferrer M."/>
            <person name="Golyshin P.N."/>
        </authorList>
    </citation>
    <scope>NUCLEOTIDE SEQUENCE [LARGE SCALE GENOMIC DNA]</scope>
    <source>
        <strain evidence="2">AMET1</strain>
    </source>
</reference>
<protein>
    <submittedName>
        <fullName evidence="2">Acylamide amidohydrolase</fullName>
    </submittedName>
</protein>
<evidence type="ECO:0000313" key="3">
    <source>
        <dbReference type="Proteomes" id="UP000195137"/>
    </source>
</evidence>
<comment type="caution">
    <text evidence="2">The sequence shown here is derived from an EMBL/GenBank/DDBJ whole genome shotgun (WGS) entry which is preliminary data.</text>
</comment>
<organism evidence="2 3">
    <name type="scientific">Methanonatronarchaeum thermophilum</name>
    <dbReference type="NCBI Taxonomy" id="1927129"/>
    <lineage>
        <taxon>Archaea</taxon>
        <taxon>Methanobacteriati</taxon>
        <taxon>Methanobacteriota</taxon>
        <taxon>Methanonatronarchaeia</taxon>
        <taxon>Methanonatronarchaeales</taxon>
        <taxon>Methanonatronarchaeaceae</taxon>
        <taxon>Methanonatronarchaeum</taxon>
    </lineage>
</organism>
<dbReference type="Proteomes" id="UP000195137">
    <property type="component" value="Unassembled WGS sequence"/>
</dbReference>
<dbReference type="PANTHER" id="PTHR23088:SF27">
    <property type="entry name" value="DEAMINATED GLUTATHIONE AMIDASE"/>
    <property type="match status" value="1"/>
</dbReference>
<evidence type="ECO:0000313" key="2">
    <source>
        <dbReference type="EMBL" id="OUJ18437.1"/>
    </source>
</evidence>
<feature type="domain" description="CN hydrolase" evidence="1">
    <location>
        <begin position="3"/>
        <end position="234"/>
    </location>
</feature>
<sequence>MEITVGLIQMDIKTGKKLKNIETVKKLVGDLGDIDIVCLPEYFTTGSVPKQFKNLAEPIPGETSKKLTKLAKKHNTHICGSYIEKHQEKLYNTSIYIQPNGTLTKYRKTHLFIDEKKVITPGNKEPPVIKTKYGKIGLIICYDAIFPEITRKLQKKNADLILIPSNWPNPFKPAWETATSARALDNQLWTIAVNRTGSCGQFTYFGNSKTTNPYGKTTLQLKNKQTTAKTKIDTNKTKEFKSIIDFQKDLNIK</sequence>
<dbReference type="InterPro" id="IPR003010">
    <property type="entry name" value="C-N_Hydrolase"/>
</dbReference>
<gene>
    <name evidence="2" type="ORF">AMET1_1353</name>
</gene>
<dbReference type="EMBL" id="MRZU01000004">
    <property type="protein sequence ID" value="OUJ18437.1"/>
    <property type="molecule type" value="Genomic_DNA"/>
</dbReference>
<keyword evidence="2" id="KW-0378">Hydrolase</keyword>
<dbReference type="InterPro" id="IPR036526">
    <property type="entry name" value="C-N_Hydrolase_sf"/>
</dbReference>
<proteinExistence type="predicted"/>
<dbReference type="AlphaFoldDB" id="A0A1Y3GAZ1"/>
<dbReference type="SUPFAM" id="SSF56317">
    <property type="entry name" value="Carbon-nitrogen hydrolase"/>
    <property type="match status" value="1"/>
</dbReference>